<feature type="non-terminal residue" evidence="2">
    <location>
        <position position="1"/>
    </location>
</feature>
<evidence type="ECO:0000313" key="3">
    <source>
        <dbReference type="Proteomes" id="UP000241890"/>
    </source>
</evidence>
<keyword evidence="1" id="KW-0732">Signal</keyword>
<reference evidence="2 3" key="1">
    <citation type="submission" date="2017-12" db="EMBL/GenBank/DDBJ databases">
        <title>Sequencing, de novo assembly and annotation of complete genome of a new Thraustochytrid species, strain FCC1311.</title>
        <authorList>
            <person name="Sedici K."/>
            <person name="Godart F."/>
            <person name="Aiese Cigliano R."/>
            <person name="Sanseverino W."/>
            <person name="Barakat M."/>
            <person name="Ortet P."/>
            <person name="Marechal E."/>
            <person name="Cagnac O."/>
            <person name="Amato A."/>
        </authorList>
    </citation>
    <scope>NUCLEOTIDE SEQUENCE [LARGE SCALE GENOMIC DNA]</scope>
</reference>
<protein>
    <submittedName>
        <fullName evidence="2">Uncharacterized protein</fullName>
    </submittedName>
</protein>
<dbReference type="AlphaFoldDB" id="A0A2R5FDD0"/>
<keyword evidence="3" id="KW-1185">Reference proteome</keyword>
<evidence type="ECO:0000313" key="2">
    <source>
        <dbReference type="EMBL" id="GBG16297.1"/>
    </source>
</evidence>
<comment type="caution">
    <text evidence="2">The sequence shown here is derived from an EMBL/GenBank/DDBJ whole genome shotgun (WGS) entry which is preliminary data.</text>
</comment>
<proteinExistence type="predicted"/>
<dbReference type="Proteomes" id="UP000241890">
    <property type="component" value="Unassembled WGS sequence"/>
</dbReference>
<name>A0A2R5FDD0_9STRA</name>
<evidence type="ECO:0000256" key="1">
    <source>
        <dbReference type="SAM" id="SignalP"/>
    </source>
</evidence>
<feature type="chain" id="PRO_5015358167" evidence="1">
    <location>
        <begin position="24"/>
        <end position="272"/>
    </location>
</feature>
<gene>
    <name evidence="2" type="ORF">FCC1311_117722</name>
</gene>
<dbReference type="InParanoid" id="A0A2R5FDD0"/>
<sequence length="272" mass="29542">PSFAKLSFARACVLSVLALRAFCEDFAAHLSSRLGERLIRGSCEGEAVSVRVLDASTNRKISQHLIADAFVANVAAVRDLVAEAVASFPDLARAAALVDTQIYERNHNLRIAWCSKPHAPEGVLRVLGAAAEELPFAPELLFATMIQSKSASDKVYLFREALAPPATGAVSRNHGPAQAWVVPAAILDHYVRLCMGPQAEISSARCRSGRLFQCVVLRGACPFREGVPHRSNNQYCNVRVTAKGALAWFCCSDEECPAIRYQEMDVSALLMD</sequence>
<feature type="signal peptide" evidence="1">
    <location>
        <begin position="1"/>
        <end position="23"/>
    </location>
</feature>
<dbReference type="EMBL" id="BEYU01001837">
    <property type="protein sequence ID" value="GBG16297.1"/>
    <property type="molecule type" value="Genomic_DNA"/>
</dbReference>
<organism evidence="2 3">
    <name type="scientific">Hondaea fermentalgiana</name>
    <dbReference type="NCBI Taxonomy" id="2315210"/>
    <lineage>
        <taxon>Eukaryota</taxon>
        <taxon>Sar</taxon>
        <taxon>Stramenopiles</taxon>
        <taxon>Bigyra</taxon>
        <taxon>Labyrinthulomycetes</taxon>
        <taxon>Thraustochytrida</taxon>
        <taxon>Thraustochytriidae</taxon>
        <taxon>Hondaea</taxon>
    </lineage>
</organism>
<accession>A0A2R5FDD0</accession>